<feature type="transmembrane region" description="Helical" evidence="13">
    <location>
        <begin position="202"/>
        <end position="219"/>
    </location>
</feature>
<comment type="caution">
    <text evidence="14">The sequence shown here is derived from an EMBL/GenBank/DDBJ whole genome shotgun (WGS) entry which is preliminary data.</text>
</comment>
<evidence type="ECO:0000256" key="8">
    <source>
        <dbReference type="ARBA" id="ARBA00022801"/>
    </source>
</evidence>
<comment type="similarity">
    <text evidence="3">Belongs to the peptidase M50B family.</text>
</comment>
<comment type="subcellular location">
    <subcellularLocation>
        <location evidence="2">Cell membrane</location>
        <topology evidence="2">Multi-pass membrane protein</topology>
    </subcellularLocation>
</comment>
<comment type="cofactor">
    <cofactor evidence="1">
        <name>Zn(2+)</name>
        <dbReference type="ChEBI" id="CHEBI:29105"/>
    </cofactor>
</comment>
<keyword evidence="15" id="KW-1185">Reference proteome</keyword>
<dbReference type="PANTHER" id="PTHR35864:SF1">
    <property type="entry name" value="ZINC METALLOPROTEASE YWHC-RELATED"/>
    <property type="match status" value="1"/>
</dbReference>
<evidence type="ECO:0000256" key="2">
    <source>
        <dbReference type="ARBA" id="ARBA00004651"/>
    </source>
</evidence>
<dbReference type="GO" id="GO:0005886">
    <property type="term" value="C:plasma membrane"/>
    <property type="evidence" value="ECO:0007669"/>
    <property type="project" value="UniProtKB-SubCell"/>
</dbReference>
<reference evidence="14 15" key="1">
    <citation type="submission" date="2011-02" db="EMBL/GenBank/DDBJ databases">
        <authorList>
            <person name="Muzny D."/>
            <person name="Qin X."/>
            <person name="Deng J."/>
            <person name="Jiang H."/>
            <person name="Liu Y."/>
            <person name="Qu J."/>
            <person name="Song X.-Z."/>
            <person name="Zhang L."/>
            <person name="Thornton R."/>
            <person name="Coyle M."/>
            <person name="Francisco L."/>
            <person name="Jackson L."/>
            <person name="Javaid M."/>
            <person name="Korchina V."/>
            <person name="Kovar C."/>
            <person name="Mata R."/>
            <person name="Mathew T."/>
            <person name="Ngo R."/>
            <person name="Nguyen L."/>
            <person name="Nguyen N."/>
            <person name="Okwuonu G."/>
            <person name="Ongeri F."/>
            <person name="Pham C."/>
            <person name="Simmons D."/>
            <person name="Wilczek-Boney K."/>
            <person name="Hale W."/>
            <person name="Jakkamsetti A."/>
            <person name="Pham P."/>
            <person name="Ruth R."/>
            <person name="San Lucas F."/>
            <person name="Warren J."/>
            <person name="Zhang J."/>
            <person name="Zhao Z."/>
            <person name="Zhou C."/>
            <person name="Zhu D."/>
            <person name="Lee S."/>
            <person name="Bess C."/>
            <person name="Blankenburg K."/>
            <person name="Forbes L."/>
            <person name="Fu Q."/>
            <person name="Gubbala S."/>
            <person name="Hirani K."/>
            <person name="Jayaseelan J.C."/>
            <person name="Lara F."/>
            <person name="Munidasa M."/>
            <person name="Palculict T."/>
            <person name="Patil S."/>
            <person name="Pu L.-L."/>
            <person name="Saada N."/>
            <person name="Tang L."/>
            <person name="Weissenberger G."/>
            <person name="Zhu Y."/>
            <person name="Hemphill L."/>
            <person name="Shang Y."/>
            <person name="Youmans B."/>
            <person name="Ayvaz T."/>
            <person name="Ross M."/>
            <person name="Santibanez J."/>
            <person name="Aqrawi P."/>
            <person name="Gross S."/>
            <person name="Joshi V."/>
            <person name="Fowler G."/>
            <person name="Nazareth L."/>
            <person name="Reid J."/>
            <person name="Worley K."/>
            <person name="Petrosino J."/>
            <person name="Highlander S."/>
            <person name="Gibbs R."/>
        </authorList>
    </citation>
    <scope>NUCLEOTIDE SEQUENCE [LARGE SCALE GENOMIC DNA]</scope>
    <source>
        <strain evidence="14 15">ATCC BAA-1200</strain>
    </source>
</reference>
<name>F2BD65_9NEIS</name>
<evidence type="ECO:0000256" key="10">
    <source>
        <dbReference type="ARBA" id="ARBA00022989"/>
    </source>
</evidence>
<evidence type="ECO:0000256" key="13">
    <source>
        <dbReference type="SAM" id="Phobius"/>
    </source>
</evidence>
<dbReference type="HOGENOM" id="CLU_086979_0_0_4"/>
<gene>
    <name evidence="14" type="ORF">HMPREF9123_1667</name>
</gene>
<keyword evidence="12 13" id="KW-0472">Membrane</keyword>
<proteinExistence type="inferred from homology"/>
<keyword evidence="4" id="KW-1003">Cell membrane</keyword>
<keyword evidence="11" id="KW-0482">Metalloprotease</keyword>
<dbReference type="STRING" id="267212.GCA_001063965_00330"/>
<evidence type="ECO:0000256" key="6">
    <source>
        <dbReference type="ARBA" id="ARBA00022692"/>
    </source>
</evidence>
<keyword evidence="8 14" id="KW-0378">Hydrolase</keyword>
<feature type="transmembrane region" description="Helical" evidence="13">
    <location>
        <begin position="53"/>
        <end position="75"/>
    </location>
</feature>
<dbReference type="InterPro" id="IPR052348">
    <property type="entry name" value="Metallopeptidase_M50B"/>
</dbReference>
<keyword evidence="6 13" id="KW-0812">Transmembrane</keyword>
<organism evidence="14 15">
    <name type="scientific">Neisseria bacilliformis ATCC BAA-1200</name>
    <dbReference type="NCBI Taxonomy" id="888742"/>
    <lineage>
        <taxon>Bacteria</taxon>
        <taxon>Pseudomonadati</taxon>
        <taxon>Pseudomonadota</taxon>
        <taxon>Betaproteobacteria</taxon>
        <taxon>Neisseriales</taxon>
        <taxon>Neisseriaceae</taxon>
        <taxon>Neisseria</taxon>
    </lineage>
</organism>
<dbReference type="EC" id="3.4.24.-" evidence="14"/>
<sequence>MKFDPAQILLMIPPVLLAITMSEAARAYAARYWGDNTAEKFGRLSLNPFVHIDLFGTVAVPLLLAFTGAPFLFGWAKPVPVNSRNLRDVRLGIRSIAAAGLLANLLMMYAWGLLLALLPIIPAAFREPFSGMAGYGITFNAVLFVLNALPVLPFDGGRIIDTFLPAKYSVQFQKTARYGTWVVLILLLTGILGYLILPLAAALSYTAYLPATLIAALFLR</sequence>
<evidence type="ECO:0000256" key="7">
    <source>
        <dbReference type="ARBA" id="ARBA00022723"/>
    </source>
</evidence>
<dbReference type="RefSeq" id="WP_007342673.1">
    <property type="nucleotide sequence ID" value="NZ_GL878494.1"/>
</dbReference>
<keyword evidence="5" id="KW-0645">Protease</keyword>
<evidence type="ECO:0000256" key="1">
    <source>
        <dbReference type="ARBA" id="ARBA00001947"/>
    </source>
</evidence>
<evidence type="ECO:0000256" key="9">
    <source>
        <dbReference type="ARBA" id="ARBA00022833"/>
    </source>
</evidence>
<keyword evidence="7" id="KW-0479">Metal-binding</keyword>
<dbReference type="InterPro" id="IPR044537">
    <property type="entry name" value="Rip2-like"/>
</dbReference>
<feature type="transmembrane region" description="Helical" evidence="13">
    <location>
        <begin position="96"/>
        <end position="121"/>
    </location>
</feature>
<evidence type="ECO:0000313" key="15">
    <source>
        <dbReference type="Proteomes" id="UP000004105"/>
    </source>
</evidence>
<evidence type="ECO:0000313" key="14">
    <source>
        <dbReference type="EMBL" id="EGF10641.1"/>
    </source>
</evidence>
<evidence type="ECO:0000256" key="5">
    <source>
        <dbReference type="ARBA" id="ARBA00022670"/>
    </source>
</evidence>
<dbReference type="EMBL" id="AFAY01000032">
    <property type="protein sequence ID" value="EGF10641.1"/>
    <property type="molecule type" value="Genomic_DNA"/>
</dbReference>
<evidence type="ECO:0000256" key="3">
    <source>
        <dbReference type="ARBA" id="ARBA00007931"/>
    </source>
</evidence>
<dbReference type="OrthoDB" id="9800627at2"/>
<dbReference type="GO" id="GO:0006508">
    <property type="term" value="P:proteolysis"/>
    <property type="evidence" value="ECO:0007669"/>
    <property type="project" value="UniProtKB-KW"/>
</dbReference>
<dbReference type="GO" id="GO:0008237">
    <property type="term" value="F:metallopeptidase activity"/>
    <property type="evidence" value="ECO:0007669"/>
    <property type="project" value="UniProtKB-KW"/>
</dbReference>
<evidence type="ECO:0000256" key="11">
    <source>
        <dbReference type="ARBA" id="ARBA00023049"/>
    </source>
</evidence>
<accession>F2BD65</accession>
<dbReference type="Proteomes" id="UP000004105">
    <property type="component" value="Unassembled WGS sequence"/>
</dbReference>
<dbReference type="GO" id="GO:0046872">
    <property type="term" value="F:metal ion binding"/>
    <property type="evidence" value="ECO:0007669"/>
    <property type="project" value="UniProtKB-KW"/>
</dbReference>
<dbReference type="CDD" id="cd06158">
    <property type="entry name" value="S2P-M50_like_1"/>
    <property type="match status" value="1"/>
</dbReference>
<feature type="transmembrane region" description="Helical" evidence="13">
    <location>
        <begin position="175"/>
        <end position="196"/>
    </location>
</feature>
<keyword evidence="9" id="KW-0862">Zinc</keyword>
<dbReference type="AlphaFoldDB" id="F2BD65"/>
<keyword evidence="10 13" id="KW-1133">Transmembrane helix</keyword>
<protein>
    <submittedName>
        <fullName evidence="14">M50 family peptidase</fullName>
        <ecNumber evidence="14">3.4.24.-</ecNumber>
    </submittedName>
</protein>
<evidence type="ECO:0000256" key="12">
    <source>
        <dbReference type="ARBA" id="ARBA00023136"/>
    </source>
</evidence>
<evidence type="ECO:0000256" key="4">
    <source>
        <dbReference type="ARBA" id="ARBA00022475"/>
    </source>
</evidence>
<feature type="transmembrane region" description="Helical" evidence="13">
    <location>
        <begin position="133"/>
        <end position="154"/>
    </location>
</feature>
<dbReference type="PANTHER" id="PTHR35864">
    <property type="entry name" value="ZINC METALLOPROTEASE MJ0611-RELATED"/>
    <property type="match status" value="1"/>
</dbReference>